<dbReference type="EMBL" id="HE612857">
    <property type="protein sequence ID" value="CCE62112.1"/>
    <property type="molecule type" value="Genomic_DNA"/>
</dbReference>
<sequence length="1070" mass="125859">MSKYNHSDIEERNDSDHEHLYENIDQLRHMVTSDSGNDDDIAVDEDESEDNMVIDMSDDDYTYNDLRRDMHDDNEEGKQEGFYESDDGNSLLREFSDYGEVEEDDDEEDFMNAIREANNFKVRRKKNKTKGKKTPSRPRREKIIDPELAQLISDANEAFVRNDLLVAEKLYNDIIKKDARNFAAYETLGDIYQLQGRLNDCCNSWFLAAHLNSSDWQFWKVVARLSADLGHKRQAIYCYSRVININADDWESLYNRSTMYKEIGQIGRALEGFQKIYHHNPFDANILRELAVLYVDYERIPDSIDLYLKVFEKNVQKRKAILSASESALESSEDEETTSDKLENEGNEESDVDIEITDEMEEEMAEYPNINWKKIYKRYKCITFDWSALNILTELYLKLPVNQQSGIKTIKRCARWIQHRELQVFWDDVLDDSEFDDRRNKNGRFDALPEVEKNKEYFLPIDIRIRLGLFRLHNDQLLEAMSHFQLLYDESFTEVADLYFEVAITLTKNEKYKEAIDFFLPLLTLEDYNNIELFRPIGKCYKETEDYANARIYYEKVIKSNLCDLDDKVALAEINYQLGNMDEFNNILLEVVELRKKETENLIKIATEDENIDIGTQNKESATNRKPKGDDVSSKPLLEDSMFRQATFRKKKTPEDVEREKAERERKITSKVVEQYNKLKLFKEDLDLGNKKQILLWVDAVSDLIDVFTSVKNFFMKSRSKRFVGIIRRTKKFNKAIDQKIDRLVKLSEGGTIVDGFPLMEERVILTSTTKLRGLTYDQWFDLFMELSLTITKFQSIEDGLSVIETAQEVNVFYQNPERVKMMRFVKLAIVLQMDNEEALTENLRSLLNQFQFNRKVLQAFMYSLSRNQTSLEILSSTVQQKFFLRQLKAFDSLRYGIYVSGQAFITNKEVINPNNKISPYLYYIYAILLYSSRGFLSALQYLNLLERELPNDPMVNLLSGLSHLHRSMQRLTPNRHFQILHGLRYIFKYYDIRSESYTDLEKQEADYNLGRAFHLIGLFSIAVQYYHKVMEAYPDPVLKKHAAYNCIIIYQESDNTELASYLMEKYLSV</sequence>
<evidence type="ECO:0008006" key="5">
    <source>
        <dbReference type="Google" id="ProtNLM"/>
    </source>
</evidence>
<dbReference type="PROSITE" id="PS50005">
    <property type="entry name" value="TPR"/>
    <property type="match status" value="3"/>
</dbReference>
<dbReference type="STRING" id="1071381.G8BQ31"/>
<gene>
    <name evidence="3" type="primary">TPHA0B04430</name>
    <name evidence="3" type="ordered locus">TPHA_0B04430</name>
</gene>
<dbReference type="AlphaFoldDB" id="G8BQ31"/>
<keyword evidence="4" id="KW-1185">Reference proteome</keyword>
<dbReference type="HOGENOM" id="CLU_002391_0_1_1"/>
<dbReference type="GO" id="GO:0008301">
    <property type="term" value="F:DNA binding, bending"/>
    <property type="evidence" value="ECO:0007669"/>
    <property type="project" value="EnsemblFungi"/>
</dbReference>
<dbReference type="KEGG" id="tpf:TPHA_0B04430"/>
<dbReference type="GO" id="GO:0000127">
    <property type="term" value="C:transcription factor TFIIIC complex"/>
    <property type="evidence" value="ECO:0007669"/>
    <property type="project" value="EnsemblFungi"/>
</dbReference>
<feature type="region of interest" description="Disordered" evidence="2">
    <location>
        <begin position="326"/>
        <end position="351"/>
    </location>
</feature>
<dbReference type="GO" id="GO:0001003">
    <property type="term" value="F:RNA polymerase III type 2 promoter sequence-specific DNA binding"/>
    <property type="evidence" value="ECO:0007669"/>
    <property type="project" value="EnsemblFungi"/>
</dbReference>
<evidence type="ECO:0000313" key="4">
    <source>
        <dbReference type="Proteomes" id="UP000005666"/>
    </source>
</evidence>
<proteinExistence type="predicted"/>
<feature type="repeat" description="TPR" evidence="1">
    <location>
        <begin position="1004"/>
        <end position="1037"/>
    </location>
</feature>
<feature type="compositionally biased region" description="Acidic residues" evidence="2">
    <location>
        <begin position="36"/>
        <end position="62"/>
    </location>
</feature>
<dbReference type="GO" id="GO:0001002">
    <property type="term" value="F:RNA polymerase III type 1 promoter sequence-specific DNA binding"/>
    <property type="evidence" value="ECO:0007669"/>
    <property type="project" value="EnsemblFungi"/>
</dbReference>
<dbReference type="RefSeq" id="XP_003684546.1">
    <property type="nucleotide sequence ID" value="XM_003684498.1"/>
</dbReference>
<feature type="region of interest" description="Disordered" evidence="2">
    <location>
        <begin position="30"/>
        <end position="89"/>
    </location>
</feature>
<dbReference type="InterPro" id="IPR011990">
    <property type="entry name" value="TPR-like_helical_dom_sf"/>
</dbReference>
<dbReference type="Proteomes" id="UP000005666">
    <property type="component" value="Chromosome 2"/>
</dbReference>
<dbReference type="GO" id="GO:0042791">
    <property type="term" value="P:5S class rRNA transcription by RNA polymerase III"/>
    <property type="evidence" value="ECO:0007669"/>
    <property type="project" value="EnsemblFungi"/>
</dbReference>
<dbReference type="PANTHER" id="PTHR23082">
    <property type="entry name" value="TRANSCRIPTION INITIATION FACTOR IIIC TFIIIC , POLYPEPTIDE 3-RELATED"/>
    <property type="match status" value="1"/>
</dbReference>
<name>G8BQ31_TETPH</name>
<feature type="repeat" description="TPR" evidence="1">
    <location>
        <begin position="496"/>
        <end position="529"/>
    </location>
</feature>
<dbReference type="GeneID" id="11535164"/>
<protein>
    <recommendedName>
        <fullName evidence="5">Transcription factor tau 131 kDa subunit</fullName>
    </recommendedName>
</protein>
<dbReference type="Pfam" id="PF13181">
    <property type="entry name" value="TPR_8"/>
    <property type="match status" value="1"/>
</dbReference>
<keyword evidence="1" id="KW-0802">TPR repeat</keyword>
<evidence type="ECO:0000256" key="2">
    <source>
        <dbReference type="SAM" id="MobiDB-lite"/>
    </source>
</evidence>
<accession>G8BQ31</accession>
<dbReference type="OMA" id="SSPNMKF"/>
<feature type="region of interest" description="Disordered" evidence="2">
    <location>
        <begin position="614"/>
        <end position="635"/>
    </location>
</feature>
<feature type="repeat" description="TPR" evidence="1">
    <location>
        <begin position="250"/>
        <end position="283"/>
    </location>
</feature>
<dbReference type="SMART" id="SM00028">
    <property type="entry name" value="TPR"/>
    <property type="match status" value="7"/>
</dbReference>
<dbReference type="Gene3D" id="1.25.40.10">
    <property type="entry name" value="Tetratricopeptide repeat domain"/>
    <property type="match status" value="2"/>
</dbReference>
<dbReference type="InterPro" id="IPR039340">
    <property type="entry name" value="Tfc4/TFIIIC-102/Sfc4"/>
</dbReference>
<dbReference type="PANTHER" id="PTHR23082:SF0">
    <property type="entry name" value="GENERAL TRANSCRIPTION FACTOR 3C POLYPEPTIDE 3"/>
    <property type="match status" value="1"/>
</dbReference>
<dbReference type="OrthoDB" id="9991317at2759"/>
<evidence type="ECO:0000313" key="3">
    <source>
        <dbReference type="EMBL" id="CCE62112.1"/>
    </source>
</evidence>
<organism evidence="3 4">
    <name type="scientific">Tetrapisispora phaffii (strain ATCC 24235 / CBS 4417 / NBRC 1672 / NRRL Y-8282 / UCD 70-5)</name>
    <name type="common">Yeast</name>
    <name type="synonym">Fabospora phaffii</name>
    <dbReference type="NCBI Taxonomy" id="1071381"/>
    <lineage>
        <taxon>Eukaryota</taxon>
        <taxon>Fungi</taxon>
        <taxon>Dikarya</taxon>
        <taxon>Ascomycota</taxon>
        <taxon>Saccharomycotina</taxon>
        <taxon>Saccharomycetes</taxon>
        <taxon>Saccharomycetales</taxon>
        <taxon>Saccharomycetaceae</taxon>
        <taxon>Tetrapisispora</taxon>
    </lineage>
</organism>
<reference evidence="3 4" key="1">
    <citation type="journal article" date="2011" name="Proc. Natl. Acad. Sci. U.S.A.">
        <title>Evolutionary erosion of yeast sex chromosomes by mating-type switching accidents.</title>
        <authorList>
            <person name="Gordon J.L."/>
            <person name="Armisen D."/>
            <person name="Proux-Wera E."/>
            <person name="Oheigeartaigh S.S."/>
            <person name="Byrne K.P."/>
            <person name="Wolfe K.H."/>
        </authorList>
    </citation>
    <scope>NUCLEOTIDE SEQUENCE [LARGE SCALE GENOMIC DNA]</scope>
    <source>
        <strain evidence="4">ATCC 24235 / CBS 4417 / NBRC 1672 / NRRL Y-8282 / UCD 70-5</strain>
    </source>
</reference>
<evidence type="ECO:0000256" key="1">
    <source>
        <dbReference type="PROSITE-ProRule" id="PRU00339"/>
    </source>
</evidence>
<dbReference type="eggNOG" id="KOG2076">
    <property type="taxonomic scope" value="Eukaryota"/>
</dbReference>
<feature type="compositionally biased region" description="Basic and acidic residues" evidence="2">
    <location>
        <begin position="65"/>
        <end position="81"/>
    </location>
</feature>
<dbReference type="InterPro" id="IPR019734">
    <property type="entry name" value="TPR_rpt"/>
</dbReference>
<dbReference type="SUPFAM" id="SSF48452">
    <property type="entry name" value="TPR-like"/>
    <property type="match status" value="2"/>
</dbReference>